<keyword evidence="12" id="KW-0274">FAD</keyword>
<dbReference type="GO" id="GO:0006979">
    <property type="term" value="P:response to oxidative stress"/>
    <property type="evidence" value="ECO:0007669"/>
    <property type="project" value="InterPro"/>
</dbReference>
<dbReference type="OrthoDB" id="6019201at2759"/>
<dbReference type="GO" id="GO:0005509">
    <property type="term" value="F:calcium ion binding"/>
    <property type="evidence" value="ECO:0007669"/>
    <property type="project" value="InterPro"/>
</dbReference>
<sequence length="1455" mass="166485">MKTTMSKVIPLAILWPLLLCCLSFTSAETNWEVQRYDGWYNNLAHHSRGTVDVPFVRLLPANYADGVLEAVQEPELPNPRNISNVAMQGMSGIPCDRNRTVLFVYFGFHVIDEILEATGSGCPAEFLNIQIPCGDIVFDPNCTGDVQLPFQRGRWTTSSGQSPNNPRLQVNHVTTWIDGSSIYGSSHSWSDALRTFSDGLLDTSSGGLLPRPSTGLIRLWKMADPVAKKAGLQGLYDFGNARANESPFLQAESIVWLRYHNYLARWFKDKNPNYSDEELFQRARKQVIAVFQNIVFYEWLPAFIGQNGSKYDGYKKQVDPGISPEFQSAAIRIINSLVPPGVYMRNKDCQFQSFSSNVGEMPALRVCNNFWNREILHFEKPQKVDELIMGMASQIAEREDNIVVSDLRDFMYGPLRFTRSDLVALDIQRGRDSGLPSYNQARRIFDLQPVTNWSSINPQLHSEKPQLFDELAAMYNNDISKLELLVGIFLESNGVSDRLFPKLIKEQFERIRDGDRFWFENTKNGMFTAGELQEIKKTTYADVLGAIGITSFQNDVFFWKDGDPCAQPRQLTESDLEPCVKVSTTYYFDGSGAGFGILVVALCCFPLAALLLAFMVAGIRKKEKKKLQKKKPSMKKSPNSAVTIKAHLQTHGVTPLIHEVKERTLLKEAVTKQQRIKILDTFFRRVFAEVLEIDGSDAGDFDIESSKKAKESLKCELTTTEFADALGLKENSMFVEQMFALADKDGNGYLSFREFLDIFVILMKGTPEEKSKLMFAMYDVDGSGSMSKEEFSQLLRSFIEISNNSLPKGEIENVMESMFKDAGFEDKEEIMWEDFHCLFRDHYQEMELSQPALKGPEGKKHDKANRASFVIKKKNEGSKGTENQQETSPAETLSPDHFVLDLRKRFGKKSSQAMGKVFAEPKREKYTRNKFYQKYHEYRQYIQNHQRQIFCVIIFFGITAGVFVERAYYYAVLREHSGVPQTTRVGLIIARGSAAAVSFMYSYILLTMCRNLITILRETFLNHYIPFDSAVDFHRWVAMAAAFFSVLHSAAHAVNIYTFSANPLSVLACLFPDALYDDGSEIPLKFYWWFFQNITGMTGVLLLFFFSILHVFALHYFRRISFRAFWVSHHLYIAIYVLILLHGSAALLQPQRFHVYFIIPTLFFVGDKFVSYSRKKIEIPVVKAELLPSGVTNLEFKRPRDFEYKSGQWVRIASLALGTNEYHPFTLTSAPHEDTLSLHIRAVGPWTIRLRETYSPENISLLGRYPKIYLDGPFGEGHQEWNKFEVSVLVGGGIGVTPFASILKDLVFKSTTNSKILCKKIYFIWVTRTQKQFEWLEDIIREVEEADRNSLVTVHIYITQLAEKFDLRTTMLYICERHFQKVSNRSLFTGLRSITHFGRPQFVPFFHSLMEVHPDVMKIGVFSCGPPGMTTNVEKACKDMNKRHKIQFNHHYENF</sequence>
<keyword evidence="13" id="KW-0106">Calcium</keyword>
<keyword evidence="19" id="KW-0376">Hydrogen peroxide</keyword>
<evidence type="ECO:0000256" key="9">
    <source>
        <dbReference type="ARBA" id="ARBA00022723"/>
    </source>
</evidence>
<feature type="signal peptide" evidence="24">
    <location>
        <begin position="1"/>
        <end position="27"/>
    </location>
</feature>
<dbReference type="Proteomes" id="UP000287033">
    <property type="component" value="Unassembled WGS sequence"/>
</dbReference>
<gene>
    <name evidence="27" type="ORF">chiPu_0006307</name>
</gene>
<feature type="compositionally biased region" description="Polar residues" evidence="22">
    <location>
        <begin position="880"/>
        <end position="891"/>
    </location>
</feature>
<dbReference type="STRING" id="137246.A0A401SBV9"/>
<comment type="catalytic activity">
    <reaction evidence="20">
        <text>NADH + O2 + H(+) = H2O2 + NAD(+)</text>
        <dbReference type="Rhea" id="RHEA:11264"/>
        <dbReference type="ChEBI" id="CHEBI:15378"/>
        <dbReference type="ChEBI" id="CHEBI:15379"/>
        <dbReference type="ChEBI" id="CHEBI:16240"/>
        <dbReference type="ChEBI" id="CHEBI:57540"/>
        <dbReference type="ChEBI" id="CHEBI:57945"/>
        <dbReference type="EC" id="1.6.3.1"/>
    </reaction>
</comment>
<dbReference type="EMBL" id="BEZZ01000181">
    <property type="protein sequence ID" value="GCC27881.1"/>
    <property type="molecule type" value="Genomic_DNA"/>
</dbReference>
<comment type="caution">
    <text evidence="27">The sequence shown here is derived from an EMBL/GenBank/DDBJ whole genome shotgun (WGS) entry which is preliminary data.</text>
</comment>
<dbReference type="FunFam" id="1.10.640.10:FF:000004">
    <property type="entry name" value="Dual oxidase 2"/>
    <property type="match status" value="1"/>
</dbReference>
<dbReference type="GO" id="GO:0043020">
    <property type="term" value="C:NADPH oxidase complex"/>
    <property type="evidence" value="ECO:0007669"/>
    <property type="project" value="TreeGrafter"/>
</dbReference>
<dbReference type="GO" id="GO:0016174">
    <property type="term" value="F:NAD(P)H oxidase H2O2-forming activity"/>
    <property type="evidence" value="ECO:0007669"/>
    <property type="project" value="UniProtKB-EC"/>
</dbReference>
<dbReference type="CDD" id="cd00051">
    <property type="entry name" value="EFh"/>
    <property type="match status" value="2"/>
</dbReference>
<evidence type="ECO:0000256" key="22">
    <source>
        <dbReference type="SAM" id="MobiDB-lite"/>
    </source>
</evidence>
<keyword evidence="9" id="KW-0479">Metal-binding</keyword>
<organism evidence="27 28">
    <name type="scientific">Chiloscyllium punctatum</name>
    <name type="common">Brownbanded bambooshark</name>
    <name type="synonym">Hemiscyllium punctatum</name>
    <dbReference type="NCBI Taxonomy" id="137246"/>
    <lineage>
        <taxon>Eukaryota</taxon>
        <taxon>Metazoa</taxon>
        <taxon>Chordata</taxon>
        <taxon>Craniata</taxon>
        <taxon>Vertebrata</taxon>
        <taxon>Chondrichthyes</taxon>
        <taxon>Elasmobranchii</taxon>
        <taxon>Galeomorphii</taxon>
        <taxon>Galeoidea</taxon>
        <taxon>Orectolobiformes</taxon>
        <taxon>Hemiscylliidae</taxon>
        <taxon>Chiloscyllium</taxon>
    </lineage>
</organism>
<evidence type="ECO:0000256" key="7">
    <source>
        <dbReference type="ARBA" id="ARBA00022630"/>
    </source>
</evidence>
<dbReference type="InterPro" id="IPR019791">
    <property type="entry name" value="Haem_peroxidase_animal"/>
</dbReference>
<dbReference type="PRINTS" id="PR00457">
    <property type="entry name" value="ANPEROXIDASE"/>
</dbReference>
<dbReference type="InterPro" id="IPR017927">
    <property type="entry name" value="FAD-bd_FR_type"/>
</dbReference>
<dbReference type="InterPro" id="IPR050369">
    <property type="entry name" value="RBOH/FRE"/>
</dbReference>
<dbReference type="GO" id="GO:0042554">
    <property type="term" value="P:superoxide anion generation"/>
    <property type="evidence" value="ECO:0007669"/>
    <property type="project" value="TreeGrafter"/>
</dbReference>
<dbReference type="InterPro" id="IPR011992">
    <property type="entry name" value="EF-hand-dom_pair"/>
</dbReference>
<dbReference type="InterPro" id="IPR013121">
    <property type="entry name" value="Fe_red_NAD-bd_6"/>
</dbReference>
<evidence type="ECO:0000256" key="18">
    <source>
        <dbReference type="ARBA" id="ARBA00023180"/>
    </source>
</evidence>
<dbReference type="GO" id="GO:0020037">
    <property type="term" value="F:heme binding"/>
    <property type="evidence" value="ECO:0007669"/>
    <property type="project" value="InterPro"/>
</dbReference>
<evidence type="ECO:0000259" key="26">
    <source>
        <dbReference type="PROSITE" id="PS51384"/>
    </source>
</evidence>
<dbReference type="SUPFAM" id="SSF47473">
    <property type="entry name" value="EF-hand"/>
    <property type="match status" value="1"/>
</dbReference>
<keyword evidence="10 24" id="KW-0732">Signal</keyword>
<dbReference type="InterPro" id="IPR017938">
    <property type="entry name" value="Riboflavin_synthase-like_b-brl"/>
</dbReference>
<evidence type="ECO:0000256" key="20">
    <source>
        <dbReference type="ARBA" id="ARBA00047455"/>
    </source>
</evidence>
<dbReference type="PANTHER" id="PTHR11972:SF175">
    <property type="entry name" value="NAD(P)H OXIDASE (H2O2-FORMING)"/>
    <property type="match status" value="1"/>
</dbReference>
<feature type="domain" description="EF-hand" evidence="25">
    <location>
        <begin position="766"/>
        <end position="801"/>
    </location>
</feature>
<evidence type="ECO:0000256" key="2">
    <source>
        <dbReference type="ARBA" id="ARBA00004424"/>
    </source>
</evidence>
<proteinExistence type="inferred from homology"/>
<dbReference type="GO" id="GO:0016175">
    <property type="term" value="F:superoxide-generating NAD(P)H oxidase activity"/>
    <property type="evidence" value="ECO:0007669"/>
    <property type="project" value="UniProtKB-ARBA"/>
</dbReference>
<feature type="transmembrane region" description="Helical" evidence="23">
    <location>
        <begin position="593"/>
        <end position="619"/>
    </location>
</feature>
<feature type="domain" description="FAD-binding FR-type" evidence="26">
    <location>
        <begin position="1174"/>
        <end position="1280"/>
    </location>
</feature>
<evidence type="ECO:0000256" key="4">
    <source>
        <dbReference type="ARBA" id="ARBA00005644"/>
    </source>
</evidence>
<evidence type="ECO:0000256" key="15">
    <source>
        <dbReference type="ARBA" id="ARBA00022989"/>
    </source>
</evidence>
<dbReference type="CDD" id="cd06186">
    <property type="entry name" value="NOX_Duox_like_FAD_NADP"/>
    <property type="match status" value="1"/>
</dbReference>
<dbReference type="Pfam" id="PF13202">
    <property type="entry name" value="EF-hand_5"/>
    <property type="match status" value="1"/>
</dbReference>
<feature type="domain" description="EF-hand" evidence="25">
    <location>
        <begin position="730"/>
        <end position="765"/>
    </location>
</feature>
<dbReference type="Pfam" id="PF00036">
    <property type="entry name" value="EF-hand_1"/>
    <property type="match status" value="1"/>
</dbReference>
<dbReference type="Pfam" id="PF03098">
    <property type="entry name" value="An_peroxidase"/>
    <property type="match status" value="1"/>
</dbReference>
<protein>
    <recommendedName>
        <fullName evidence="5">NAD(P)H oxidase (H2O2-forming)</fullName>
        <ecNumber evidence="5">1.6.3.1</ecNumber>
    </recommendedName>
</protein>
<evidence type="ECO:0000256" key="17">
    <source>
        <dbReference type="ARBA" id="ARBA00023136"/>
    </source>
</evidence>
<dbReference type="PROSITE" id="PS50292">
    <property type="entry name" value="PEROXIDASE_3"/>
    <property type="match status" value="1"/>
</dbReference>
<dbReference type="InterPro" id="IPR018247">
    <property type="entry name" value="EF_Hand_1_Ca_BS"/>
</dbReference>
<reference evidence="27 28" key="1">
    <citation type="journal article" date="2018" name="Nat. Ecol. Evol.">
        <title>Shark genomes provide insights into elasmobranch evolution and the origin of vertebrates.</title>
        <authorList>
            <person name="Hara Y"/>
            <person name="Yamaguchi K"/>
            <person name="Onimaru K"/>
            <person name="Kadota M"/>
            <person name="Koyanagi M"/>
            <person name="Keeley SD"/>
            <person name="Tatsumi K"/>
            <person name="Tanaka K"/>
            <person name="Motone F"/>
            <person name="Kageyama Y"/>
            <person name="Nozu R"/>
            <person name="Adachi N"/>
            <person name="Nishimura O"/>
            <person name="Nakagawa R"/>
            <person name="Tanegashima C"/>
            <person name="Kiyatake I"/>
            <person name="Matsumoto R"/>
            <person name="Murakumo K"/>
            <person name="Nishida K"/>
            <person name="Terakita A"/>
            <person name="Kuratani S"/>
            <person name="Sato K"/>
            <person name="Hyodo S Kuraku.S."/>
        </authorList>
    </citation>
    <scope>NUCLEOTIDE SEQUENCE [LARGE SCALE GENOMIC DNA]</scope>
</reference>
<evidence type="ECO:0000256" key="6">
    <source>
        <dbReference type="ARBA" id="ARBA00022559"/>
    </source>
</evidence>
<dbReference type="PROSITE" id="PS51384">
    <property type="entry name" value="FAD_FR"/>
    <property type="match status" value="1"/>
</dbReference>
<dbReference type="InterPro" id="IPR034821">
    <property type="entry name" value="DUOX_peroxidase"/>
</dbReference>
<evidence type="ECO:0000256" key="13">
    <source>
        <dbReference type="ARBA" id="ARBA00022837"/>
    </source>
</evidence>
<evidence type="ECO:0000313" key="28">
    <source>
        <dbReference type="Proteomes" id="UP000287033"/>
    </source>
</evidence>
<dbReference type="CDD" id="cd09820">
    <property type="entry name" value="dual_peroxidase_like"/>
    <property type="match status" value="1"/>
</dbReference>
<name>A0A401SBV9_CHIPU</name>
<evidence type="ECO:0000256" key="21">
    <source>
        <dbReference type="ARBA" id="ARBA00048762"/>
    </source>
</evidence>
<keyword evidence="16" id="KW-0560">Oxidoreductase</keyword>
<dbReference type="SFLD" id="SFLDG01168">
    <property type="entry name" value="Ferric_reductase_subgroup_(FRE"/>
    <property type="match status" value="1"/>
</dbReference>
<dbReference type="FunFam" id="3.40.50.80:FF:000006">
    <property type="entry name" value="Dual oxidase 2"/>
    <property type="match status" value="1"/>
</dbReference>
<keyword evidence="7" id="KW-0285">Flavoprotein</keyword>
<dbReference type="InterPro" id="IPR013130">
    <property type="entry name" value="Fe3_Rdtase_TM_dom"/>
</dbReference>
<evidence type="ECO:0000313" key="27">
    <source>
        <dbReference type="EMBL" id="GCC27881.1"/>
    </source>
</evidence>
<keyword evidence="11" id="KW-0677">Repeat</keyword>
<accession>A0A401SBV9</accession>
<keyword evidence="6" id="KW-0575">Peroxidase</keyword>
<feature type="transmembrane region" description="Helical" evidence="23">
    <location>
        <begin position="1086"/>
        <end position="1112"/>
    </location>
</feature>
<comment type="similarity">
    <text evidence="4">In the N-terminal section; belongs to the peroxidase family.</text>
</comment>
<dbReference type="PROSITE" id="PS00018">
    <property type="entry name" value="EF_HAND_1"/>
    <property type="match status" value="2"/>
</dbReference>
<dbReference type="SUPFAM" id="SSF63380">
    <property type="entry name" value="Riboflavin synthase domain-like"/>
    <property type="match status" value="1"/>
</dbReference>
<keyword evidence="18" id="KW-0325">Glycoprotein</keyword>
<keyword evidence="17 23" id="KW-0472">Membrane</keyword>
<evidence type="ECO:0000256" key="3">
    <source>
        <dbReference type="ARBA" id="ARBA00005197"/>
    </source>
</evidence>
<dbReference type="SFLD" id="SFLDG01169">
    <property type="entry name" value="NADPH_oxidase_subgroup_(NOX)"/>
    <property type="match status" value="1"/>
</dbReference>
<comment type="function">
    <text evidence="1">Generates hydrogen peroxide which is required for the activity of thyroid peroxidase/TPO and lactoperoxidase/LPO. Plays a role in thyroid hormones synthesis and lactoperoxidase-mediated antimicrobial defense at the surface of mucosa. May have its own peroxidase activity through its N-terminal peroxidase-like domain.</text>
</comment>
<dbReference type="SMART" id="SM00054">
    <property type="entry name" value="EFh"/>
    <property type="match status" value="2"/>
</dbReference>
<dbReference type="InterPro" id="IPR013112">
    <property type="entry name" value="FAD-bd_8"/>
</dbReference>
<feature type="region of interest" description="Disordered" evidence="22">
    <location>
        <begin position="852"/>
        <end position="892"/>
    </location>
</feature>
<dbReference type="Pfam" id="PF08022">
    <property type="entry name" value="FAD_binding_8"/>
    <property type="match status" value="1"/>
</dbReference>
<dbReference type="UniPathway" id="UPA00194"/>
<evidence type="ECO:0000256" key="14">
    <source>
        <dbReference type="ARBA" id="ARBA00022857"/>
    </source>
</evidence>
<feature type="transmembrane region" description="Helical" evidence="23">
    <location>
        <begin position="1124"/>
        <end position="1147"/>
    </location>
</feature>
<dbReference type="Gene3D" id="3.40.50.80">
    <property type="entry name" value="Nucleotide-binding domain of ferredoxin-NADP reductase (FNR) module"/>
    <property type="match status" value="1"/>
</dbReference>
<evidence type="ECO:0000256" key="12">
    <source>
        <dbReference type="ARBA" id="ARBA00022827"/>
    </source>
</evidence>
<dbReference type="GO" id="GO:0004601">
    <property type="term" value="F:peroxidase activity"/>
    <property type="evidence" value="ECO:0007669"/>
    <property type="project" value="UniProtKB-KW"/>
</dbReference>
<dbReference type="InterPro" id="IPR037120">
    <property type="entry name" value="Haem_peroxidase_sf_animal"/>
</dbReference>
<dbReference type="Gene3D" id="1.10.238.10">
    <property type="entry name" value="EF-hand"/>
    <property type="match status" value="1"/>
</dbReference>
<dbReference type="SUPFAM" id="SSF48113">
    <property type="entry name" value="Heme-dependent peroxidases"/>
    <property type="match status" value="1"/>
</dbReference>
<dbReference type="Pfam" id="PF08030">
    <property type="entry name" value="NAD_binding_6"/>
    <property type="match status" value="1"/>
</dbReference>
<evidence type="ECO:0000256" key="16">
    <source>
        <dbReference type="ARBA" id="ARBA00023002"/>
    </source>
</evidence>
<dbReference type="InterPro" id="IPR002048">
    <property type="entry name" value="EF_hand_dom"/>
</dbReference>
<evidence type="ECO:0000256" key="8">
    <source>
        <dbReference type="ARBA" id="ARBA00022692"/>
    </source>
</evidence>
<dbReference type="GO" id="GO:0006590">
    <property type="term" value="P:thyroid hormone generation"/>
    <property type="evidence" value="ECO:0007669"/>
    <property type="project" value="UniProtKB-UniPathway"/>
</dbReference>
<dbReference type="OMA" id="HIMCVAV"/>
<dbReference type="GO" id="GO:0016324">
    <property type="term" value="C:apical plasma membrane"/>
    <property type="evidence" value="ECO:0007669"/>
    <property type="project" value="UniProtKB-SubCell"/>
</dbReference>
<evidence type="ECO:0000256" key="24">
    <source>
        <dbReference type="SAM" id="SignalP"/>
    </source>
</evidence>
<comment type="pathway">
    <text evidence="3">Hormone biosynthesis; thyroid hormone biosynthesis.</text>
</comment>
<dbReference type="PANTHER" id="PTHR11972">
    <property type="entry name" value="NADPH OXIDASE"/>
    <property type="match status" value="1"/>
</dbReference>
<feature type="transmembrane region" description="Helical" evidence="23">
    <location>
        <begin position="949"/>
        <end position="968"/>
    </location>
</feature>
<feature type="transmembrane region" description="Helical" evidence="23">
    <location>
        <begin position="988"/>
        <end position="1006"/>
    </location>
</feature>
<dbReference type="Gene3D" id="2.40.30.10">
    <property type="entry name" value="Translation factors"/>
    <property type="match status" value="1"/>
</dbReference>
<evidence type="ECO:0000256" key="10">
    <source>
        <dbReference type="ARBA" id="ARBA00022729"/>
    </source>
</evidence>
<dbReference type="Gene3D" id="1.10.640.10">
    <property type="entry name" value="Haem peroxidase domain superfamily, animal type"/>
    <property type="match status" value="1"/>
</dbReference>
<comment type="catalytic activity">
    <reaction evidence="21">
        <text>NADPH + O2 + H(+) = H2O2 + NADP(+)</text>
        <dbReference type="Rhea" id="RHEA:11260"/>
        <dbReference type="ChEBI" id="CHEBI:15378"/>
        <dbReference type="ChEBI" id="CHEBI:15379"/>
        <dbReference type="ChEBI" id="CHEBI:16240"/>
        <dbReference type="ChEBI" id="CHEBI:57783"/>
        <dbReference type="ChEBI" id="CHEBI:58349"/>
        <dbReference type="EC" id="1.6.3.1"/>
    </reaction>
</comment>
<dbReference type="FunFam" id="2.40.30.10:FF:000059">
    <property type="entry name" value="dual oxidase isoform X1"/>
    <property type="match status" value="1"/>
</dbReference>
<keyword evidence="8 23" id="KW-0812">Transmembrane</keyword>
<dbReference type="GO" id="GO:0042742">
    <property type="term" value="P:defense response to bacterium"/>
    <property type="evidence" value="ECO:0007669"/>
    <property type="project" value="UniProtKB-ARBA"/>
</dbReference>
<keyword evidence="14" id="KW-0521">NADP</keyword>
<keyword evidence="28" id="KW-1185">Reference proteome</keyword>
<feature type="chain" id="PRO_5019267643" description="NAD(P)H oxidase (H2O2-forming)" evidence="24">
    <location>
        <begin position="28"/>
        <end position="1455"/>
    </location>
</feature>
<evidence type="ECO:0000256" key="23">
    <source>
        <dbReference type="SAM" id="Phobius"/>
    </source>
</evidence>
<keyword evidence="15 23" id="KW-1133">Transmembrane helix</keyword>
<dbReference type="GO" id="GO:0042744">
    <property type="term" value="P:hydrogen peroxide catabolic process"/>
    <property type="evidence" value="ECO:0007669"/>
    <property type="project" value="UniProtKB-KW"/>
</dbReference>
<evidence type="ECO:0000256" key="11">
    <source>
        <dbReference type="ARBA" id="ARBA00022737"/>
    </source>
</evidence>
<evidence type="ECO:0000256" key="5">
    <source>
        <dbReference type="ARBA" id="ARBA00012698"/>
    </source>
</evidence>
<comment type="subcellular location">
    <subcellularLocation>
        <location evidence="2">Apical cell membrane</location>
        <topology evidence="2">Multi-pass membrane protein</topology>
    </subcellularLocation>
</comment>
<dbReference type="InterPro" id="IPR010255">
    <property type="entry name" value="Haem_peroxidase_sf"/>
</dbReference>
<dbReference type="EC" id="1.6.3.1" evidence="5"/>
<evidence type="ECO:0000256" key="19">
    <source>
        <dbReference type="ARBA" id="ARBA00023324"/>
    </source>
</evidence>
<dbReference type="PROSITE" id="PS50222">
    <property type="entry name" value="EF_HAND_2"/>
    <property type="match status" value="2"/>
</dbReference>
<dbReference type="Pfam" id="PF01794">
    <property type="entry name" value="Ferric_reduct"/>
    <property type="match status" value="1"/>
</dbReference>
<dbReference type="SUPFAM" id="SSF52343">
    <property type="entry name" value="Ferredoxin reductase-like, C-terminal NADP-linked domain"/>
    <property type="match status" value="1"/>
</dbReference>
<dbReference type="GO" id="GO:0009653">
    <property type="term" value="P:anatomical structure morphogenesis"/>
    <property type="evidence" value="ECO:0007669"/>
    <property type="project" value="UniProtKB-ARBA"/>
</dbReference>
<evidence type="ECO:0000259" key="25">
    <source>
        <dbReference type="PROSITE" id="PS50222"/>
    </source>
</evidence>
<evidence type="ECO:0000256" key="1">
    <source>
        <dbReference type="ARBA" id="ARBA00003796"/>
    </source>
</evidence>
<dbReference type="InterPro" id="IPR039261">
    <property type="entry name" value="FNR_nucleotide-bd"/>
</dbReference>
<dbReference type="SFLD" id="SFLDS00052">
    <property type="entry name" value="Ferric_Reductase_Domain"/>
    <property type="match status" value="1"/>
</dbReference>